<feature type="domain" description="FAD-dependent oxidoreductase 2 FAD-binding" evidence="5">
    <location>
        <begin position="25"/>
        <end position="500"/>
    </location>
</feature>
<dbReference type="InterPro" id="IPR050315">
    <property type="entry name" value="FAD-oxidoreductase_2"/>
</dbReference>
<dbReference type="Gene3D" id="3.90.700.10">
    <property type="entry name" value="Succinate dehydrogenase/fumarate reductase flavoprotein, catalytic domain"/>
    <property type="match status" value="1"/>
</dbReference>
<comment type="caution">
    <text evidence="6">The sequence shown here is derived from an EMBL/GenBank/DDBJ whole genome shotgun (WGS) entry which is preliminary data.</text>
</comment>
<dbReference type="GO" id="GO:0033765">
    <property type="term" value="F:steroid dehydrogenase activity, acting on the CH-CH group of donors"/>
    <property type="evidence" value="ECO:0007669"/>
    <property type="project" value="UniProtKB-ARBA"/>
</dbReference>
<keyword evidence="4" id="KW-0560">Oxidoreductase</keyword>
<evidence type="ECO:0000259" key="5">
    <source>
        <dbReference type="Pfam" id="PF00890"/>
    </source>
</evidence>
<name>A0A3N0I2I4_9FIRM</name>
<evidence type="ECO:0000256" key="3">
    <source>
        <dbReference type="ARBA" id="ARBA00022827"/>
    </source>
</evidence>
<dbReference type="EMBL" id="RJQC01000001">
    <property type="protein sequence ID" value="RNM31117.1"/>
    <property type="molecule type" value="Genomic_DNA"/>
</dbReference>
<proteinExistence type="predicted"/>
<accession>A0A3N0I2I4</accession>
<dbReference type="Gene3D" id="3.50.50.60">
    <property type="entry name" value="FAD/NAD(P)-binding domain"/>
    <property type="match status" value="1"/>
</dbReference>
<evidence type="ECO:0000313" key="7">
    <source>
        <dbReference type="Proteomes" id="UP000276568"/>
    </source>
</evidence>
<evidence type="ECO:0000256" key="1">
    <source>
        <dbReference type="ARBA" id="ARBA00001974"/>
    </source>
</evidence>
<dbReference type="SUPFAM" id="SSF56425">
    <property type="entry name" value="Succinate dehydrogenase/fumarate reductase flavoprotein, catalytic domain"/>
    <property type="match status" value="1"/>
</dbReference>
<evidence type="ECO:0000313" key="6">
    <source>
        <dbReference type="EMBL" id="RNM31117.1"/>
    </source>
</evidence>
<protein>
    <submittedName>
        <fullName evidence="6">FAD-dependent oxidoreductase</fullName>
    </submittedName>
</protein>
<dbReference type="InterPro" id="IPR027477">
    <property type="entry name" value="Succ_DH/fumarate_Rdtase_cat_sf"/>
</dbReference>
<dbReference type="RefSeq" id="WP_128519297.1">
    <property type="nucleotide sequence ID" value="NZ_RJQC01000001.1"/>
</dbReference>
<dbReference type="PANTHER" id="PTHR43400:SF7">
    <property type="entry name" value="FAD-DEPENDENT OXIDOREDUCTASE 2 FAD BINDING DOMAIN-CONTAINING PROTEIN"/>
    <property type="match status" value="1"/>
</dbReference>
<dbReference type="InterPro" id="IPR036188">
    <property type="entry name" value="FAD/NAD-bd_sf"/>
</dbReference>
<reference evidence="6 7" key="1">
    <citation type="submission" date="2018-11" db="EMBL/GenBank/DDBJ databases">
        <title>Clostridium sp. nov., a member of the family Erysipelotrichaceae isolated from pig faeces.</title>
        <authorList>
            <person name="Chang Y.-H."/>
        </authorList>
    </citation>
    <scope>NUCLEOTIDE SEQUENCE [LARGE SCALE GENOMIC DNA]</scope>
    <source>
        <strain evidence="6 7">YH-panp20</strain>
    </source>
</reference>
<organism evidence="6 7">
    <name type="scientific">Absicoccus porci</name>
    <dbReference type="NCBI Taxonomy" id="2486576"/>
    <lineage>
        <taxon>Bacteria</taxon>
        <taxon>Bacillati</taxon>
        <taxon>Bacillota</taxon>
        <taxon>Erysipelotrichia</taxon>
        <taxon>Erysipelotrichales</taxon>
        <taxon>Erysipelotrichaceae</taxon>
        <taxon>Absicoccus</taxon>
    </lineage>
</organism>
<sequence>MPKFEWALPPAPIPKEKIVQEQEADVIILGAGHAGTCAARSAAEAGASVIVVEQQKDVSQWILGIGEWGYMNSQWQKEQGVPEVDIDTFVKDWQLRTNNRSNVALIRRYARHCGSTFDWLIEPLSEAERRSIHPMMTPPSKHMPLAQDHLHSWTGTPHFSMDLMRKVMKENQQIAKEQGAQFLFETKALQLEKTNHRVYAVLCETANHTYIRLKAKKGILLSAGDYSKNRQMCEDLLTEMADLVDEGDFCGHGWNGDGIRMGVWAGGRLEPRSHAGMGGNYSFPGFDTIGSTATLRLNTHGQRYSNEGFGTHVLAAIPGAKQPNGLLWSLFDSNILAETTYQAACHASFDYTDSNRVQDLVNLMGRAQQHKGEMIFHTDVAGDVRPFACADTIEDLAATIYPQIEDQQHMIQAVARYDQLCALGKDEDFGKEAFLMHPIQKPPFYASGQYKDSHRPFGQSMKLLVTVSGLLTDAYQNVLDANFEPIPGLYASGNCCGGRFGLQYTTSIPGQSISMAQTLGRLAGIDMAKLVI</sequence>
<gene>
    <name evidence="6" type="ORF">EDX97_00650</name>
</gene>
<keyword evidence="2" id="KW-0285">Flavoprotein</keyword>
<dbReference type="SUPFAM" id="SSF51905">
    <property type="entry name" value="FAD/NAD(P)-binding domain"/>
    <property type="match status" value="1"/>
</dbReference>
<comment type="cofactor">
    <cofactor evidence="1">
        <name>FAD</name>
        <dbReference type="ChEBI" id="CHEBI:57692"/>
    </cofactor>
</comment>
<dbReference type="OrthoDB" id="3169476at2"/>
<keyword evidence="7" id="KW-1185">Reference proteome</keyword>
<dbReference type="AlphaFoldDB" id="A0A3N0I2I4"/>
<dbReference type="Proteomes" id="UP000276568">
    <property type="component" value="Unassembled WGS sequence"/>
</dbReference>
<dbReference type="InterPro" id="IPR003953">
    <property type="entry name" value="FAD-dep_OxRdtase_2_FAD-bd"/>
</dbReference>
<dbReference type="PANTHER" id="PTHR43400">
    <property type="entry name" value="FUMARATE REDUCTASE"/>
    <property type="match status" value="1"/>
</dbReference>
<keyword evidence="3" id="KW-0274">FAD</keyword>
<evidence type="ECO:0000256" key="2">
    <source>
        <dbReference type="ARBA" id="ARBA00022630"/>
    </source>
</evidence>
<evidence type="ECO:0000256" key="4">
    <source>
        <dbReference type="ARBA" id="ARBA00023002"/>
    </source>
</evidence>
<dbReference type="Pfam" id="PF00890">
    <property type="entry name" value="FAD_binding_2"/>
    <property type="match status" value="1"/>
</dbReference>